<evidence type="ECO:0000313" key="2">
    <source>
        <dbReference type="EMBL" id="NIZ47602.1"/>
    </source>
</evidence>
<organism evidence="2 3">
    <name type="scientific">Entomospira nematocerorum</name>
    <dbReference type="NCBI Taxonomy" id="2719987"/>
    <lineage>
        <taxon>Bacteria</taxon>
        <taxon>Pseudomonadati</taxon>
        <taxon>Spirochaetota</taxon>
        <taxon>Spirochaetia</taxon>
        <taxon>Spirochaetales</taxon>
        <taxon>Spirochaetaceae</taxon>
        <taxon>Entomospira</taxon>
    </lineage>
</organism>
<evidence type="ECO:0000256" key="1">
    <source>
        <dbReference type="SAM" id="Phobius"/>
    </source>
</evidence>
<dbReference type="Proteomes" id="UP000752013">
    <property type="component" value="Unassembled WGS sequence"/>
</dbReference>
<gene>
    <name evidence="2" type="ORF">HCT46_06730</name>
</gene>
<keyword evidence="1" id="KW-1133">Transmembrane helix</keyword>
<keyword evidence="1" id="KW-0812">Transmembrane</keyword>
<evidence type="ECO:0000313" key="3">
    <source>
        <dbReference type="Proteomes" id="UP000752013"/>
    </source>
</evidence>
<name>A0A968GD17_9SPIO</name>
<feature type="transmembrane region" description="Helical" evidence="1">
    <location>
        <begin position="6"/>
        <end position="30"/>
    </location>
</feature>
<dbReference type="RefSeq" id="WP_167704199.1">
    <property type="nucleotide sequence ID" value="NZ_CP118169.1"/>
</dbReference>
<keyword evidence="3" id="KW-1185">Reference proteome</keyword>
<reference evidence="2" key="1">
    <citation type="submission" date="2020-03" db="EMBL/GenBank/DDBJ databases">
        <title>Spirochaetal bacteria isolated from arthropods constitute a novel genus Entomospira genus novum within the order Spirochaetales.</title>
        <authorList>
            <person name="Grana-Miraglia L."/>
            <person name="Sikutova S."/>
            <person name="Fingerle V."/>
            <person name="Sing A."/>
            <person name="Castillo-Ramirez S."/>
            <person name="Margos G."/>
            <person name="Rudolf I."/>
        </authorList>
    </citation>
    <scope>NUCLEOTIDE SEQUENCE</scope>
    <source>
        <strain evidence="2">BR208</strain>
    </source>
</reference>
<accession>A0A968GD17</accession>
<proteinExistence type="predicted"/>
<dbReference type="EMBL" id="JAATLK010000002">
    <property type="protein sequence ID" value="NIZ47602.1"/>
    <property type="molecule type" value="Genomic_DNA"/>
</dbReference>
<comment type="caution">
    <text evidence="2">The sequence shown here is derived from an EMBL/GenBank/DDBJ whole genome shotgun (WGS) entry which is preliminary data.</text>
</comment>
<sequence>MSEDPFLPFFVLFFLPVLALQAVFFTIAILHYHWKKMSLMTPSDTQLALKVARLGRLRNLLMIIVIIAVLILMWQSYQWYQSLESWEV</sequence>
<protein>
    <submittedName>
        <fullName evidence="2">Uncharacterized protein</fullName>
    </submittedName>
</protein>
<keyword evidence="1" id="KW-0472">Membrane</keyword>
<dbReference type="AlphaFoldDB" id="A0A968GD17"/>
<feature type="transmembrane region" description="Helical" evidence="1">
    <location>
        <begin position="60"/>
        <end position="80"/>
    </location>
</feature>